<evidence type="ECO:0000256" key="1">
    <source>
        <dbReference type="SAM" id="Phobius"/>
    </source>
</evidence>
<reference evidence="2 3" key="1">
    <citation type="submission" date="2024-08" db="EMBL/GenBank/DDBJ databases">
        <title>Genome mining of Saccharopolyspora cebuensis PGLac3 from Nigerian medicinal plant.</title>
        <authorList>
            <person name="Ezeobiora C.E."/>
            <person name="Igbokwe N.H."/>
            <person name="Amin D.H."/>
            <person name="Mendie U.E."/>
        </authorList>
    </citation>
    <scope>NUCLEOTIDE SEQUENCE [LARGE SCALE GENOMIC DNA]</scope>
    <source>
        <strain evidence="2 3">PGLac3</strain>
    </source>
</reference>
<dbReference type="EMBL" id="JBGEHV010000070">
    <property type="protein sequence ID" value="MEY8042918.1"/>
    <property type="molecule type" value="Genomic_DNA"/>
</dbReference>
<sequence>MNHEIWHMALMGLVVSALCPAGCAALLRLFPAAEAWTVPGWCALPLFVVLHAVVAVRSEHHGGAVGHALLVVGALLFWAPVLGTRHRLSDPGRTLYLYTALPLLDLAGVWLVAAGRLAGGLAMIAGMLPMGAIAVVITWRWMCREEQDLGPQEET</sequence>
<organism evidence="2 3">
    <name type="scientific">Saccharopolyspora cebuensis</name>
    <dbReference type="NCBI Taxonomy" id="418759"/>
    <lineage>
        <taxon>Bacteria</taxon>
        <taxon>Bacillati</taxon>
        <taxon>Actinomycetota</taxon>
        <taxon>Actinomycetes</taxon>
        <taxon>Pseudonocardiales</taxon>
        <taxon>Pseudonocardiaceae</taxon>
        <taxon>Saccharopolyspora</taxon>
    </lineage>
</organism>
<keyword evidence="1" id="KW-0472">Membrane</keyword>
<protein>
    <submittedName>
        <fullName evidence="2">Uncharacterized protein</fullName>
    </submittedName>
</protein>
<keyword evidence="1" id="KW-1133">Transmembrane helix</keyword>
<feature type="transmembrane region" description="Helical" evidence="1">
    <location>
        <begin position="39"/>
        <end position="58"/>
    </location>
</feature>
<gene>
    <name evidence="2" type="ORF">AB8O55_26220</name>
</gene>
<evidence type="ECO:0000313" key="3">
    <source>
        <dbReference type="Proteomes" id="UP001564626"/>
    </source>
</evidence>
<comment type="caution">
    <text evidence="2">The sequence shown here is derived from an EMBL/GenBank/DDBJ whole genome shotgun (WGS) entry which is preliminary data.</text>
</comment>
<accession>A0ABV4CQW3</accession>
<proteinExistence type="predicted"/>
<feature type="transmembrane region" description="Helical" evidence="1">
    <location>
        <begin position="64"/>
        <end position="83"/>
    </location>
</feature>
<name>A0ABV4CQW3_9PSEU</name>
<feature type="transmembrane region" description="Helical" evidence="1">
    <location>
        <begin position="95"/>
        <end position="113"/>
    </location>
</feature>
<feature type="transmembrane region" description="Helical" evidence="1">
    <location>
        <begin position="6"/>
        <end position="27"/>
    </location>
</feature>
<dbReference type="Proteomes" id="UP001564626">
    <property type="component" value="Unassembled WGS sequence"/>
</dbReference>
<feature type="transmembrane region" description="Helical" evidence="1">
    <location>
        <begin position="119"/>
        <end position="139"/>
    </location>
</feature>
<dbReference type="RefSeq" id="WP_345364065.1">
    <property type="nucleotide sequence ID" value="NZ_BAABII010000010.1"/>
</dbReference>
<keyword evidence="1" id="KW-0812">Transmembrane</keyword>
<evidence type="ECO:0000313" key="2">
    <source>
        <dbReference type="EMBL" id="MEY8042918.1"/>
    </source>
</evidence>
<keyword evidence="3" id="KW-1185">Reference proteome</keyword>